<feature type="transmembrane region" description="Helical" evidence="4">
    <location>
        <begin position="6"/>
        <end position="23"/>
    </location>
</feature>
<keyword evidence="4" id="KW-0472">Membrane</keyword>
<accession>A0A2L0D1P6</accession>
<keyword evidence="7" id="KW-1185">Reference proteome</keyword>
<dbReference type="PANTHER" id="PTHR43280">
    <property type="entry name" value="ARAC-FAMILY TRANSCRIPTIONAL REGULATOR"/>
    <property type="match status" value="1"/>
</dbReference>
<organism evidence="6 7">
    <name type="scientific">Streptococcus pluranimalium</name>
    <dbReference type="NCBI Taxonomy" id="82348"/>
    <lineage>
        <taxon>Bacteria</taxon>
        <taxon>Bacillati</taxon>
        <taxon>Bacillota</taxon>
        <taxon>Bacilli</taxon>
        <taxon>Lactobacillales</taxon>
        <taxon>Streptococcaceae</taxon>
        <taxon>Streptococcus</taxon>
    </lineage>
</organism>
<evidence type="ECO:0000256" key="4">
    <source>
        <dbReference type="SAM" id="Phobius"/>
    </source>
</evidence>
<evidence type="ECO:0000313" key="6">
    <source>
        <dbReference type="EMBL" id="AUW95723.1"/>
    </source>
</evidence>
<dbReference type="PANTHER" id="PTHR43280:SF28">
    <property type="entry name" value="HTH-TYPE TRANSCRIPTIONAL ACTIVATOR RHAS"/>
    <property type="match status" value="1"/>
</dbReference>
<dbReference type="PROSITE" id="PS01124">
    <property type="entry name" value="HTH_ARAC_FAMILY_2"/>
    <property type="match status" value="1"/>
</dbReference>
<gene>
    <name evidence="6" type="ORF">C0J00_00495</name>
</gene>
<keyword evidence="1" id="KW-0805">Transcription regulation</keyword>
<dbReference type="GO" id="GO:0003700">
    <property type="term" value="F:DNA-binding transcription factor activity"/>
    <property type="evidence" value="ECO:0007669"/>
    <property type="project" value="InterPro"/>
</dbReference>
<protein>
    <recommendedName>
        <fullName evidence="5">HTH araC/xylS-type domain-containing protein</fullName>
    </recommendedName>
</protein>
<dbReference type="PROSITE" id="PS00041">
    <property type="entry name" value="HTH_ARAC_FAMILY_1"/>
    <property type="match status" value="1"/>
</dbReference>
<evidence type="ECO:0000259" key="5">
    <source>
        <dbReference type="PROSITE" id="PS01124"/>
    </source>
</evidence>
<sequence>MSSWNCMFFSSFLFVISLYSPFLRKYDTFYRKMVKYYGVKENNMKNQYHTICQRFLNGGNATQQQLTCLQFTNLEDDTQQTSDEMIYFNQLKDGDQTALKHIQEVFEHGQHLLLSDEELSTYQLLFMKHVTLVKLAAVQAGVENQLADTINTYYIHQMIKKTSIDEIIQLHQEMIAYFYEQIVSYQSKSSYPKDIQKVLHYIDQHLHQKISLNELAELINYSPNYFSQVFKSHMNLTVTDYINQRKMKVAQNMLLYSDFTITDISNYLGYSSESYFIKIFKKVTGTTPKSFRAN</sequence>
<name>A0A2L0D1P6_9STRE</name>
<keyword evidence="4" id="KW-1133">Transmembrane helix</keyword>
<dbReference type="EMBL" id="CP025536">
    <property type="protein sequence ID" value="AUW95723.1"/>
    <property type="molecule type" value="Genomic_DNA"/>
</dbReference>
<dbReference type="SMART" id="SM00342">
    <property type="entry name" value="HTH_ARAC"/>
    <property type="match status" value="1"/>
</dbReference>
<dbReference type="InterPro" id="IPR009057">
    <property type="entry name" value="Homeodomain-like_sf"/>
</dbReference>
<dbReference type="AlphaFoldDB" id="A0A2L0D1P6"/>
<reference evidence="6 7" key="1">
    <citation type="submission" date="2017-12" db="EMBL/GenBank/DDBJ databases">
        <authorList>
            <person name="Hurst M.R.H."/>
        </authorList>
    </citation>
    <scope>NUCLEOTIDE SEQUENCE [LARGE SCALE GENOMIC DNA]</scope>
    <source>
        <strain evidence="6 7">TH11417</strain>
    </source>
</reference>
<dbReference type="InterPro" id="IPR018060">
    <property type="entry name" value="HTH_AraC"/>
</dbReference>
<dbReference type="SUPFAM" id="SSF46689">
    <property type="entry name" value="Homeodomain-like"/>
    <property type="match status" value="2"/>
</dbReference>
<dbReference type="PRINTS" id="PR00032">
    <property type="entry name" value="HTHARAC"/>
</dbReference>
<evidence type="ECO:0000256" key="2">
    <source>
        <dbReference type="ARBA" id="ARBA00023125"/>
    </source>
</evidence>
<dbReference type="Gene3D" id="1.10.10.60">
    <property type="entry name" value="Homeodomain-like"/>
    <property type="match status" value="2"/>
</dbReference>
<dbReference type="InterPro" id="IPR020449">
    <property type="entry name" value="Tscrpt_reg_AraC-type_HTH"/>
</dbReference>
<evidence type="ECO:0000256" key="1">
    <source>
        <dbReference type="ARBA" id="ARBA00023015"/>
    </source>
</evidence>
<dbReference type="Proteomes" id="UP000238956">
    <property type="component" value="Chromosome"/>
</dbReference>
<proteinExistence type="predicted"/>
<reference evidence="6 7" key="2">
    <citation type="submission" date="2018-02" db="EMBL/GenBank/DDBJ databases">
        <title>Whole genome sequencing analysis of Streptococcus pluranimalium isolated from cattle infected mastitis in China.</title>
        <authorList>
            <person name="Zhang J.-R."/>
            <person name="Hu G.-Z."/>
        </authorList>
    </citation>
    <scope>NUCLEOTIDE SEQUENCE [LARGE SCALE GENOMIC DNA]</scope>
    <source>
        <strain evidence="6 7">TH11417</strain>
    </source>
</reference>
<evidence type="ECO:0000313" key="7">
    <source>
        <dbReference type="Proteomes" id="UP000238956"/>
    </source>
</evidence>
<feature type="domain" description="HTH araC/xylS-type" evidence="5">
    <location>
        <begin position="196"/>
        <end position="294"/>
    </location>
</feature>
<keyword evidence="3" id="KW-0804">Transcription</keyword>
<evidence type="ECO:0000256" key="3">
    <source>
        <dbReference type="ARBA" id="ARBA00023163"/>
    </source>
</evidence>
<dbReference type="InterPro" id="IPR018062">
    <property type="entry name" value="HTH_AraC-typ_CS"/>
</dbReference>
<keyword evidence="2" id="KW-0238">DNA-binding</keyword>
<dbReference type="GO" id="GO:0043565">
    <property type="term" value="F:sequence-specific DNA binding"/>
    <property type="evidence" value="ECO:0007669"/>
    <property type="project" value="InterPro"/>
</dbReference>
<keyword evidence="4" id="KW-0812">Transmembrane</keyword>
<dbReference type="Pfam" id="PF12833">
    <property type="entry name" value="HTH_18"/>
    <property type="match status" value="1"/>
</dbReference>
<dbReference type="KEGG" id="splr:C0J00_00495"/>